<proteinExistence type="predicted"/>
<dbReference type="AlphaFoldDB" id="A0AA36N4Y3"/>
<gene>
    <name evidence="2" type="ORF">EVOR1521_LOCUS17668</name>
</gene>
<organism evidence="2 3">
    <name type="scientific">Effrenium voratum</name>
    <dbReference type="NCBI Taxonomy" id="2562239"/>
    <lineage>
        <taxon>Eukaryota</taxon>
        <taxon>Sar</taxon>
        <taxon>Alveolata</taxon>
        <taxon>Dinophyceae</taxon>
        <taxon>Suessiales</taxon>
        <taxon>Symbiodiniaceae</taxon>
        <taxon>Effrenium</taxon>
    </lineage>
</organism>
<evidence type="ECO:0000313" key="3">
    <source>
        <dbReference type="Proteomes" id="UP001178507"/>
    </source>
</evidence>
<reference evidence="2" key="1">
    <citation type="submission" date="2023-08" db="EMBL/GenBank/DDBJ databases">
        <authorList>
            <person name="Chen Y."/>
            <person name="Shah S."/>
            <person name="Dougan E. K."/>
            <person name="Thang M."/>
            <person name="Chan C."/>
        </authorList>
    </citation>
    <scope>NUCLEOTIDE SEQUENCE</scope>
</reference>
<keyword evidence="3" id="KW-1185">Reference proteome</keyword>
<protein>
    <submittedName>
        <fullName evidence="2">Uncharacterized protein</fullName>
    </submittedName>
</protein>
<accession>A0AA36N4Y3</accession>
<dbReference type="Proteomes" id="UP001178507">
    <property type="component" value="Unassembled WGS sequence"/>
</dbReference>
<feature type="region of interest" description="Disordered" evidence="1">
    <location>
        <begin position="12"/>
        <end position="51"/>
    </location>
</feature>
<name>A0AA36N4Y3_9DINO</name>
<comment type="caution">
    <text evidence="2">The sequence shown here is derived from an EMBL/GenBank/DDBJ whole genome shotgun (WGS) entry which is preliminary data.</text>
</comment>
<feature type="compositionally biased region" description="Polar residues" evidence="1">
    <location>
        <begin position="24"/>
        <end position="41"/>
    </location>
</feature>
<evidence type="ECO:0000256" key="1">
    <source>
        <dbReference type="SAM" id="MobiDB-lite"/>
    </source>
</evidence>
<sequence length="119" mass="13277">MIMPGMFCSNPVSTHGESVENTHPRAHNSSHVSQNCQTNPSEARHTGNDADFCNPDLEPKCRLRKRLALTRIPEKTLIPDLSPNIYTSGHFHSTLISFCRSSNSLVLQEIPATYSWAPM</sequence>
<evidence type="ECO:0000313" key="2">
    <source>
        <dbReference type="EMBL" id="CAJ1392618.1"/>
    </source>
</evidence>
<dbReference type="EMBL" id="CAUJNA010002369">
    <property type="protein sequence ID" value="CAJ1392618.1"/>
    <property type="molecule type" value="Genomic_DNA"/>
</dbReference>